<name>A0A159Z8F1_9RHOB</name>
<evidence type="ECO:0000313" key="11">
    <source>
        <dbReference type="EMBL" id="AMY71805.1"/>
    </source>
</evidence>
<dbReference type="GO" id="GO:0005886">
    <property type="term" value="C:plasma membrane"/>
    <property type="evidence" value="ECO:0007669"/>
    <property type="project" value="UniProtKB-SubCell"/>
</dbReference>
<evidence type="ECO:0000256" key="5">
    <source>
        <dbReference type="ARBA" id="ARBA00022692"/>
    </source>
</evidence>
<feature type="transmembrane region" description="Helical" evidence="9">
    <location>
        <begin position="7"/>
        <end position="30"/>
    </location>
</feature>
<evidence type="ECO:0000256" key="2">
    <source>
        <dbReference type="ARBA" id="ARBA00022475"/>
    </source>
</evidence>
<evidence type="ECO:0000313" key="12">
    <source>
        <dbReference type="Proteomes" id="UP000076128"/>
    </source>
</evidence>
<dbReference type="GO" id="GO:0016763">
    <property type="term" value="F:pentosyltransferase activity"/>
    <property type="evidence" value="ECO:0007669"/>
    <property type="project" value="TreeGrafter"/>
</dbReference>
<comment type="subcellular location">
    <subcellularLocation>
        <location evidence="1">Cell membrane</location>
        <topology evidence="1">Multi-pass membrane protein</topology>
    </subcellularLocation>
</comment>
<evidence type="ECO:0000259" key="10">
    <source>
        <dbReference type="Pfam" id="PF13231"/>
    </source>
</evidence>
<keyword evidence="12" id="KW-1185">Reference proteome</keyword>
<keyword evidence="4" id="KW-0808">Transferase</keyword>
<dbReference type="STRING" id="1335048.AKL17_4594"/>
<dbReference type="PATRIC" id="fig|1335048.3.peg.4766"/>
<feature type="transmembrane region" description="Helical" evidence="9">
    <location>
        <begin position="85"/>
        <end position="102"/>
    </location>
</feature>
<feature type="transmembrane region" description="Helical" evidence="9">
    <location>
        <begin position="195"/>
        <end position="214"/>
    </location>
</feature>
<keyword evidence="2" id="KW-1003">Cell membrane</keyword>
<keyword evidence="5 9" id="KW-0812">Transmembrane</keyword>
<dbReference type="PANTHER" id="PTHR33908:SF11">
    <property type="entry name" value="MEMBRANE PROTEIN"/>
    <property type="match status" value="1"/>
</dbReference>
<keyword evidence="6 9" id="KW-1133">Transmembrane helix</keyword>
<dbReference type="InterPro" id="IPR038731">
    <property type="entry name" value="RgtA/B/C-like"/>
</dbReference>
<organism evidence="11 12">
    <name type="scientific">Frigidibacter mobilis</name>
    <dbReference type="NCBI Taxonomy" id="1335048"/>
    <lineage>
        <taxon>Bacteria</taxon>
        <taxon>Pseudomonadati</taxon>
        <taxon>Pseudomonadota</taxon>
        <taxon>Alphaproteobacteria</taxon>
        <taxon>Rhodobacterales</taxon>
        <taxon>Paracoccaceae</taxon>
        <taxon>Frigidibacter</taxon>
    </lineage>
</organism>
<dbReference type="PANTHER" id="PTHR33908">
    <property type="entry name" value="MANNOSYLTRANSFERASE YKCB-RELATED"/>
    <property type="match status" value="1"/>
</dbReference>
<dbReference type="Pfam" id="PF13231">
    <property type="entry name" value="PMT_2"/>
    <property type="match status" value="1"/>
</dbReference>
<gene>
    <name evidence="11" type="ORF">AKL17_4594</name>
</gene>
<feature type="transmembrane region" description="Helical" evidence="9">
    <location>
        <begin position="333"/>
        <end position="354"/>
    </location>
</feature>
<feature type="region of interest" description="Disordered" evidence="8">
    <location>
        <begin position="440"/>
        <end position="471"/>
    </location>
</feature>
<evidence type="ECO:0000256" key="6">
    <source>
        <dbReference type="ARBA" id="ARBA00022989"/>
    </source>
</evidence>
<proteinExistence type="predicted"/>
<keyword evidence="7 9" id="KW-0472">Membrane</keyword>
<dbReference type="EMBL" id="CP012661">
    <property type="protein sequence ID" value="AMY71805.1"/>
    <property type="molecule type" value="Genomic_DNA"/>
</dbReference>
<evidence type="ECO:0000256" key="4">
    <source>
        <dbReference type="ARBA" id="ARBA00022679"/>
    </source>
</evidence>
<feature type="transmembrane region" description="Helical" evidence="9">
    <location>
        <begin position="114"/>
        <end position="145"/>
    </location>
</feature>
<dbReference type="InterPro" id="IPR050297">
    <property type="entry name" value="LipidA_mod_glycosyltrf_83"/>
</dbReference>
<protein>
    <recommendedName>
        <fullName evidence="10">Glycosyltransferase RgtA/B/C/D-like domain-containing protein</fullName>
    </recommendedName>
</protein>
<evidence type="ECO:0000256" key="8">
    <source>
        <dbReference type="SAM" id="MobiDB-lite"/>
    </source>
</evidence>
<evidence type="ECO:0000256" key="7">
    <source>
        <dbReference type="ARBA" id="ARBA00023136"/>
    </source>
</evidence>
<feature type="transmembrane region" description="Helical" evidence="9">
    <location>
        <begin position="255"/>
        <end position="272"/>
    </location>
</feature>
<dbReference type="GO" id="GO:0009103">
    <property type="term" value="P:lipopolysaccharide biosynthetic process"/>
    <property type="evidence" value="ECO:0007669"/>
    <property type="project" value="UniProtKB-ARBA"/>
</dbReference>
<feature type="transmembrane region" description="Helical" evidence="9">
    <location>
        <begin position="284"/>
        <end position="302"/>
    </location>
</feature>
<evidence type="ECO:0000256" key="9">
    <source>
        <dbReference type="SAM" id="Phobius"/>
    </source>
</evidence>
<evidence type="ECO:0000256" key="3">
    <source>
        <dbReference type="ARBA" id="ARBA00022676"/>
    </source>
</evidence>
<reference evidence="11 12" key="1">
    <citation type="submission" date="2015-09" db="EMBL/GenBank/DDBJ databases">
        <title>Complete genome sequence of Defluviimonas alba cai42t isolated from an oilfield in Xinjiang.</title>
        <authorList>
            <person name="Geng S."/>
            <person name="Pan X."/>
            <person name="Wu X."/>
        </authorList>
    </citation>
    <scope>NUCLEOTIDE SEQUENCE [LARGE SCALE GENOMIC DNA]</scope>
    <source>
        <strain evidence="12">cai42</strain>
    </source>
</reference>
<keyword evidence="3" id="KW-0328">Glycosyltransferase</keyword>
<dbReference type="Proteomes" id="UP000076128">
    <property type="component" value="Chromosome"/>
</dbReference>
<dbReference type="AlphaFoldDB" id="A0A159Z8F1"/>
<sequence>MRPDLRGVWLGPALVALTAITALRIAALALTPMDLFVDEAQYWLWGQDLAFGYYSKPPLIAWLIRAVTELAGSDAPFWVRLPGPLLHMATALLLGAIAARLWSPRAALFTALAYATLPMVGVASLLISTDSVMFPFLAAALLLWLQTAERGRPATAIAAGVCLGLALLAKYAAIYFLIGAVIAPLLSPAARVRPGLALLALLAFAATIAPNIWWNVANGFSTLEHTLDNADWVRDPAARVSLSPAEAGVFLGEQLAVFGPVLFGGLVALTLSTLRRRTGAPVPLLLAFTLPALAVVTAQAFLSGAYANWAASAYLAGTVAVVPWLLARARTWLAISFALNGALCLALPFAAIFADRLSLGNPDHLLLSRYIGQAELSRQIIAEAEAEGLHTIVARNRDVLADLFYTGRDAGLSYRAEPQPGRPQHHYALKFPWTRPARRCAAGQPGRRARLHPRRPAADHHPRPRQLAGQDHHPVARARGLLGLGFHPAQLADHPPFLGRHRLHRQPHRGDKRHVLQPRICLHLGQRHRPGQRPHRPDIHAVPARILGGAVRVALGADLDNPDDLLADVRMVEEPQIADLHGAHMVAGLVVAHPAPFLAHVTLGDLRIPAPDIGLRLEQPVCHQPITRFHSVTLTLSNSPAAA</sequence>
<dbReference type="KEGG" id="daa:AKL17_4594"/>
<feature type="domain" description="Glycosyltransferase RgtA/B/C/D-like" evidence="10">
    <location>
        <begin position="55"/>
        <end position="214"/>
    </location>
</feature>
<evidence type="ECO:0000256" key="1">
    <source>
        <dbReference type="ARBA" id="ARBA00004651"/>
    </source>
</evidence>
<accession>A0A159Z8F1</accession>
<feature type="transmembrane region" description="Helical" evidence="9">
    <location>
        <begin position="308"/>
        <end position="326"/>
    </location>
</feature>
<feature type="transmembrane region" description="Helical" evidence="9">
    <location>
        <begin position="157"/>
        <end position="183"/>
    </location>
</feature>